<keyword evidence="4" id="KW-1185">Reference proteome</keyword>
<dbReference type="InterPro" id="IPR012348">
    <property type="entry name" value="RNR-like"/>
</dbReference>
<evidence type="ECO:0000313" key="3">
    <source>
        <dbReference type="EMBL" id="PNY82435.1"/>
    </source>
</evidence>
<dbReference type="SUPFAM" id="SSF47240">
    <property type="entry name" value="Ferritin-like"/>
    <property type="match status" value="1"/>
</dbReference>
<accession>A0A2K3V0W8</accession>
<dbReference type="RefSeq" id="WP_103312867.1">
    <property type="nucleotide sequence ID" value="NZ_PPPD01000001.1"/>
</dbReference>
<evidence type="ECO:0000313" key="4">
    <source>
        <dbReference type="Proteomes" id="UP000236379"/>
    </source>
</evidence>
<dbReference type="PANTHER" id="PTHR30388:SF4">
    <property type="entry name" value="MOLYBDENUM COFACTOR INSERTION CHAPERONE PAOD"/>
    <property type="match status" value="1"/>
</dbReference>
<comment type="caution">
    <text evidence="3">The sequence shown here is derived from an EMBL/GenBank/DDBJ whole genome shotgun (WGS) entry which is preliminary data.</text>
</comment>
<feature type="domain" description="TRASH" evidence="2">
    <location>
        <begin position="362"/>
        <end position="399"/>
    </location>
</feature>
<dbReference type="PANTHER" id="PTHR30388">
    <property type="entry name" value="ALDEHYDE OXIDOREDUCTASE MOLYBDENUM COFACTOR ASSEMBLY PROTEIN"/>
    <property type="match status" value="1"/>
</dbReference>
<dbReference type="Pfam" id="PF04945">
    <property type="entry name" value="YHS"/>
    <property type="match status" value="1"/>
</dbReference>
<evidence type="ECO:0000259" key="2">
    <source>
        <dbReference type="SMART" id="SM00746"/>
    </source>
</evidence>
<dbReference type="EMBL" id="PPPD01000001">
    <property type="protein sequence ID" value="PNY82435.1"/>
    <property type="molecule type" value="Genomic_DNA"/>
</dbReference>
<dbReference type="InterPro" id="IPR052698">
    <property type="entry name" value="MoCofactor_Util/Proc"/>
</dbReference>
<proteinExistence type="predicted"/>
<sequence>MNDSEPPAVHPSPVREAEVLSDLPARLAQLAHDGAAAAVATVVSRRAPVSAQVGDKALIHENGHMEGFVGGACSREIVRRQALLALQGGQARLVRIVPGASAQGAEHAFAERVTVPMNCASEGESEVFIEPLLPPRLLIVVGRTPVAQAIATHARLMGDRVWRVLDDDETQGHTDGPDAVGLGELSARLGALPESARSRVRCVVASQGHYDETAIETLLRAQPNPVGLLASRRRAATVRETLQMLSGFTEADLGRIRAPVGLALGARTPHEVAVSVLAELVQLDRMAQAQGQQETASGAAAQEASSASSKSAAPPASAPSSSAPPPSAPAASAPPSSLLSQVMSLPALPVAQAGTSTSTSTDPVCGMSVTLPARHTAELDGVTYAFCCPHCKARFLKDPAAYLSA</sequence>
<dbReference type="Gene3D" id="1.10.620.20">
    <property type="entry name" value="Ribonucleotide Reductase, subunit A"/>
    <property type="match status" value="1"/>
</dbReference>
<name>A0A2K3V0W8_9DEIO</name>
<protein>
    <recommendedName>
        <fullName evidence="2">TRASH domain-containing protein</fullName>
    </recommendedName>
</protein>
<dbReference type="AlphaFoldDB" id="A0A2K3V0W8"/>
<reference evidence="3 4" key="1">
    <citation type="submission" date="2018-01" db="EMBL/GenBank/DDBJ databases">
        <title>Deinococcus koreensis sp. nov., a radiation-resistant bacterium isolated from river water.</title>
        <authorList>
            <person name="Choi A."/>
        </authorList>
    </citation>
    <scope>NUCLEOTIDE SEQUENCE [LARGE SCALE GENOMIC DNA]</scope>
    <source>
        <strain evidence="3 4">SJW1-2</strain>
    </source>
</reference>
<dbReference type="InterPro" id="IPR007029">
    <property type="entry name" value="YHS_dom"/>
</dbReference>
<dbReference type="Proteomes" id="UP000236379">
    <property type="component" value="Unassembled WGS sequence"/>
</dbReference>
<dbReference type="InterPro" id="IPR003777">
    <property type="entry name" value="XdhC_CoxI"/>
</dbReference>
<dbReference type="SMART" id="SM00746">
    <property type="entry name" value="TRASH"/>
    <property type="match status" value="1"/>
</dbReference>
<dbReference type="InterPro" id="IPR009078">
    <property type="entry name" value="Ferritin-like_SF"/>
</dbReference>
<dbReference type="InterPro" id="IPR027051">
    <property type="entry name" value="XdhC_Rossmann_dom"/>
</dbReference>
<evidence type="ECO:0000256" key="1">
    <source>
        <dbReference type="SAM" id="MobiDB-lite"/>
    </source>
</evidence>
<dbReference type="InterPro" id="IPR011017">
    <property type="entry name" value="TRASH_dom"/>
</dbReference>
<dbReference type="Pfam" id="PF13478">
    <property type="entry name" value="XdhC_C"/>
    <property type="match status" value="1"/>
</dbReference>
<dbReference type="Pfam" id="PF02625">
    <property type="entry name" value="XdhC_CoxI"/>
    <property type="match status" value="1"/>
</dbReference>
<dbReference type="GO" id="GO:0016491">
    <property type="term" value="F:oxidoreductase activity"/>
    <property type="evidence" value="ECO:0007669"/>
    <property type="project" value="InterPro"/>
</dbReference>
<feature type="compositionally biased region" description="Low complexity" evidence="1">
    <location>
        <begin position="296"/>
        <end position="321"/>
    </location>
</feature>
<feature type="region of interest" description="Disordered" evidence="1">
    <location>
        <begin position="292"/>
        <end position="336"/>
    </location>
</feature>
<dbReference type="Gene3D" id="3.40.50.720">
    <property type="entry name" value="NAD(P)-binding Rossmann-like Domain"/>
    <property type="match status" value="1"/>
</dbReference>
<gene>
    <name evidence="3" type="ORF">CVO96_14725</name>
</gene>
<dbReference type="OrthoDB" id="9809270at2"/>
<organism evidence="3 4">
    <name type="scientific">Deinococcus koreensis</name>
    <dbReference type="NCBI Taxonomy" id="2054903"/>
    <lineage>
        <taxon>Bacteria</taxon>
        <taxon>Thermotogati</taxon>
        <taxon>Deinococcota</taxon>
        <taxon>Deinococci</taxon>
        <taxon>Deinococcales</taxon>
        <taxon>Deinococcaceae</taxon>
        <taxon>Deinococcus</taxon>
    </lineage>
</organism>